<dbReference type="OrthoDB" id="439792at2759"/>
<evidence type="ECO:0000256" key="1">
    <source>
        <dbReference type="ARBA" id="ARBA00004430"/>
    </source>
</evidence>
<feature type="region of interest" description="Disordered" evidence="9">
    <location>
        <begin position="1104"/>
        <end position="1126"/>
    </location>
</feature>
<feature type="region of interest" description="Disordered" evidence="9">
    <location>
        <begin position="747"/>
        <end position="767"/>
    </location>
</feature>
<feature type="compositionally biased region" description="Acidic residues" evidence="9">
    <location>
        <begin position="610"/>
        <end position="630"/>
    </location>
</feature>
<evidence type="ECO:0000256" key="5">
    <source>
        <dbReference type="ARBA" id="ARBA00022794"/>
    </source>
</evidence>
<evidence type="ECO:0000256" key="2">
    <source>
        <dbReference type="ARBA" id="ARBA00010500"/>
    </source>
</evidence>
<feature type="region of interest" description="Disordered" evidence="9">
    <location>
        <begin position="610"/>
        <end position="636"/>
    </location>
</feature>
<dbReference type="InterPro" id="IPR027417">
    <property type="entry name" value="P-loop_NTPase"/>
</dbReference>
<evidence type="ECO:0000256" key="3">
    <source>
        <dbReference type="ARBA" id="ARBA00021602"/>
    </source>
</evidence>
<keyword evidence="6" id="KW-0969">Cilium</keyword>
<proteinExistence type="inferred from homology"/>
<dbReference type="GO" id="GO:0003356">
    <property type="term" value="P:regulation of cilium beat frequency"/>
    <property type="evidence" value="ECO:0007669"/>
    <property type="project" value="TreeGrafter"/>
</dbReference>
<feature type="compositionally biased region" description="Basic and acidic residues" evidence="9">
    <location>
        <begin position="1422"/>
        <end position="1433"/>
    </location>
</feature>
<dbReference type="Gene3D" id="3.40.50.300">
    <property type="entry name" value="P-loop containing nucleotide triphosphate hydrolases"/>
    <property type="match status" value="1"/>
</dbReference>
<feature type="compositionally biased region" description="Acidic residues" evidence="9">
    <location>
        <begin position="1406"/>
        <end position="1421"/>
    </location>
</feature>
<evidence type="ECO:0000313" key="11">
    <source>
        <dbReference type="Proteomes" id="UP000038009"/>
    </source>
</evidence>
<name>A0A0N1I253_LEPSE</name>
<evidence type="ECO:0000256" key="4">
    <source>
        <dbReference type="ARBA" id="ARBA00022490"/>
    </source>
</evidence>
<dbReference type="PANTHER" id="PTHR21442:SF0">
    <property type="entry name" value="CILIA- AND FLAGELLA-ASSOCIATED PROTEIN 206"/>
    <property type="match status" value="1"/>
</dbReference>
<gene>
    <name evidence="10" type="ORF">ABL78_0298</name>
</gene>
<comment type="caution">
    <text evidence="10">The sequence shown here is derived from an EMBL/GenBank/DDBJ whole genome shotgun (WGS) entry which is preliminary data.</text>
</comment>
<feature type="compositionally biased region" description="Basic and acidic residues" evidence="9">
    <location>
        <begin position="1581"/>
        <end position="1597"/>
    </location>
</feature>
<keyword evidence="4" id="KW-0963">Cytoplasm</keyword>
<feature type="compositionally biased region" description="Acidic residues" evidence="9">
    <location>
        <begin position="1057"/>
        <end position="1080"/>
    </location>
</feature>
<dbReference type="EMBL" id="LJSK01000004">
    <property type="protein sequence ID" value="KPI90538.1"/>
    <property type="molecule type" value="Genomic_DNA"/>
</dbReference>
<feature type="region of interest" description="Disordered" evidence="9">
    <location>
        <begin position="1376"/>
        <end position="1434"/>
    </location>
</feature>
<feature type="region of interest" description="Disordered" evidence="9">
    <location>
        <begin position="1055"/>
        <end position="1086"/>
    </location>
</feature>
<organism evidence="10 11">
    <name type="scientific">Leptomonas seymouri</name>
    <dbReference type="NCBI Taxonomy" id="5684"/>
    <lineage>
        <taxon>Eukaryota</taxon>
        <taxon>Discoba</taxon>
        <taxon>Euglenozoa</taxon>
        <taxon>Kinetoplastea</taxon>
        <taxon>Metakinetoplastina</taxon>
        <taxon>Trypanosomatida</taxon>
        <taxon>Trypanosomatidae</taxon>
        <taxon>Leishmaniinae</taxon>
        <taxon>Leptomonas</taxon>
    </lineage>
</organism>
<keyword evidence="11" id="KW-1185">Reference proteome</keyword>
<comment type="similarity">
    <text evidence="2">Belongs to the CFAP206 family.</text>
</comment>
<feature type="region of interest" description="Disordered" evidence="9">
    <location>
        <begin position="575"/>
        <end position="595"/>
    </location>
</feature>
<feature type="compositionally biased region" description="Acidic residues" evidence="9">
    <location>
        <begin position="1730"/>
        <end position="1760"/>
    </location>
</feature>
<feature type="region of interest" description="Disordered" evidence="9">
    <location>
        <begin position="1521"/>
        <end position="1547"/>
    </location>
</feature>
<dbReference type="OMA" id="LEGCCPV"/>
<dbReference type="PANTHER" id="PTHR21442">
    <property type="entry name" value="CILIA- AND FLAGELLA-ASSOCIATED PROTEIN 206"/>
    <property type="match status" value="1"/>
</dbReference>
<feature type="compositionally biased region" description="Acidic residues" evidence="9">
    <location>
        <begin position="1171"/>
        <end position="1198"/>
    </location>
</feature>
<feature type="compositionally biased region" description="Polar residues" evidence="9">
    <location>
        <begin position="1110"/>
        <end position="1120"/>
    </location>
</feature>
<accession>A0A0N1I253</accession>
<reference evidence="10 11" key="1">
    <citation type="journal article" date="2015" name="PLoS Pathog.">
        <title>Leptomonas seymouri: Adaptations to the Dixenous Life Cycle Analyzed by Genome Sequencing, Transcriptome Profiling and Co-infection with Leishmania donovani.</title>
        <authorList>
            <person name="Kraeva N."/>
            <person name="Butenko A."/>
            <person name="Hlavacova J."/>
            <person name="Kostygov A."/>
            <person name="Myskova J."/>
            <person name="Grybchuk D."/>
            <person name="Lestinova T."/>
            <person name="Votypka J."/>
            <person name="Volf P."/>
            <person name="Opperdoes F."/>
            <person name="Flegontov P."/>
            <person name="Lukes J."/>
            <person name="Yurchenko V."/>
        </authorList>
    </citation>
    <scope>NUCLEOTIDE SEQUENCE [LARGE SCALE GENOMIC DNA]</scope>
    <source>
        <strain evidence="10 11">ATCC 30220</strain>
    </source>
</reference>
<dbReference type="SUPFAM" id="SSF52540">
    <property type="entry name" value="P-loop containing nucleoside triphosphate hydrolases"/>
    <property type="match status" value="1"/>
</dbReference>
<feature type="compositionally biased region" description="Low complexity" evidence="9">
    <location>
        <begin position="750"/>
        <end position="762"/>
    </location>
</feature>
<feature type="compositionally biased region" description="Basic and acidic residues" evidence="9">
    <location>
        <begin position="940"/>
        <end position="957"/>
    </location>
</feature>
<dbReference type="InterPro" id="IPR021897">
    <property type="entry name" value="FAP206"/>
</dbReference>
<feature type="compositionally biased region" description="Basic and acidic residues" evidence="9">
    <location>
        <begin position="910"/>
        <end position="929"/>
    </location>
</feature>
<feature type="region of interest" description="Disordered" evidence="9">
    <location>
        <begin position="903"/>
        <end position="993"/>
    </location>
</feature>
<evidence type="ECO:0000256" key="6">
    <source>
        <dbReference type="ARBA" id="ARBA00023069"/>
    </source>
</evidence>
<protein>
    <recommendedName>
        <fullName evidence="3">Cilia- and flagella-associated protein 206</fullName>
    </recommendedName>
</protein>
<feature type="region of interest" description="Disordered" evidence="9">
    <location>
        <begin position="1561"/>
        <end position="1612"/>
    </location>
</feature>
<sequence>MTSRSHVHPAVAEAAASAAPCGLEEIRQKLWYALHVLHEQNCGTGDFICAVESKAHSGKATGKTPCDVYTSPIAYESPLELTRGEMEQLISCVYCTVFTNATVEDSQTAAASVLEEIDGASCEPRAVVDAPYTQSDAELFLDSVPSRWLPDLISVKEEAAQPSGDSSLWEDFNRELIECIVNDEAPHNLLHPSQVLTLQRTTEAIELEAPFMDYFTVPPTQAYPPVYDTLFAKLRSLDERSAVGLSLPQFRLFFNWFYAMHFRNTNLPRSNAAADNLYRRYQDARGDVTITQFQLACEEICAVYAQRRDTAAYLQLLVKRTEDVLSEVSTPGEGGQDQSSSSTSASAEFFLHPERLTLPAWQRDLIDPTQLYLPDELRVVQQEAERHRRHVSPRILLTGPVGIGKSAVGHELAEALHCVHLDVLALALEVFQGRLQSSVGQVITACMQDRTPVPLDAQVTLLREVIASDRAQYRGYVFSDTITPTADTIDQVEELFIRPLHILEDSRPDHVVELVCAVPEVYTEYATTRGGVAASACTAALAAAASEAEKRRLVAEKMEIKAGCERILAHLAELESAGPKKDGPSEELEAARQQAAEAQEILDALNAEEAEANAEASENEDDPEEAEETTLEAKAARENEELQLCLSGLIYEGRKIAGVLAATSIPETNSAVDATAEPSPASVVAPLTSQDWTSPWRKPFEAARSLGRHLSVDPIASGSCAHAVSYITHALNLHPCDLAEPLDAPEEEVAGGTATSTTAADATADRPSSLVEDAERCRVVEEIVAERELRPSPIWKNYCPVTAAVDGVLVEGAACYACTFRGCYYYFASKAKRDAFVDHPTRYLAQAFSEQKPVLLLADETIIDTLPEVLQQVAENIAVQCRLAPFSVTTYAKLLEPRQQLLQSRATAQDTRRTAEAATRKARQERQEQLAKALAKKQKGKLEPTKPKTKRAPDVGGRKSSSQANQQQPRKGSGSGGRRARRSTVAEGPQDMAAEKQALIDAAKKKKASRMPLLVTAMTATDLDLTFFQYLLREQLVPEAVVALSYSKAAAVGGAVEAEEEEEEEEEAEAGEDQENDEDAQTAGKVRGRGLPAFQQILQLLKRGWRADSPSPNEEATDSGSGAAAAAPATLSHDIYRVRVGESAVVSEVVAEVMQQLSPLSIVASEDAVDETLGEEDVDGAGEGGDDQDEEQEAEDEALLYPEGTKRPPPLPRAQRDPLVKPIRRFLHQFGSRLDYCPVTLHDRGILVRGKQDFCLRYADGLYIFANEEARDAFVRCPQRYVGELPPQDVPPRVWIVGGKQSGKKTLASGLQEAYRVPFFVYDRQFFEECIEAALTPGGGMVRRVYIPEDTKEANPYLKRAFTLLEDVRDKEKEEKKRMEERAEAERLIEEHERKVQEREEREDAGLEDEEDSATEDDFTEEKEAALQEKLDFEPEDEEVKQVRLSEAYLRIASCVTRFRPFDKLGYVMVCPPFSDGDLDVLFDEGGIPEVVVQLSIDEDTFNQRHALRVGARRAAAQRAKELDVASKEREAARQTTQKSREAARLQRAQEKALAKWRRRHIGVDDIDEPSDADNEGGEADANKRQSTDDGGEERKRGAPGVNNKAADAEEDLADVEADRQAEEEALEEFMTVVEERRVEIVKVSAAAARETVRRAVVDALGRHLAYRASLFYHPEVIRPEEVEARLASGLCDWSSFGSQDLVRLYAYRFEGQRTACKWKPAGLRVGPEVEGEAEEAAAVDNADDAEDGQPGEEPEELSDIASDDVEELRNAVQRRDNRARREAARRVARVNGRLYSFDNDATLARFMRNPWPFLQGPPPNPTLPQAPVVAVFEPDTRFESEVAGSKQRCFADSIAYNLRIKCVSAPSLLAWGAVHSHLQSLRLECMLAAQQSRVEMPLTQKLLTLYLSSAETKRDGVVLHNLPVTAASAEALARVKCAAPIVKVMTALPMVHAAAPSSQEIAAQVAHAMREYASVGFTLPHPCVPLDSSNVVTAVHGVEAFRTGAQEARLRESRAFPVALSNSYEVYHYIRRHLSEFGAFCPYEWVEKKDLVRCFQTDESSATAPIDLQLGAKYLGQYFFFSSVEYLNRFLQNPTTVTGPASVVPIPKHLPSVVPAATAAQLKESDLALEGCCPVLLYDTRDHRGMRGVRQPVAKKGLLDFVVEYEGQTYAMLNEEHMERFLRRPWQYVEGAQLPAVLRRPLLNGMKPSAIVDTEEYLQRQLYDPVAQALLAVGRERPIYPGLSVEKSALKYVALYLKAHRDPATISAFEAESYKANFELFQKRATLYRQVLPRESNVKTMNAAAAAPATATASAAGVVSADDEEANKAFCAVYEGMNDSTREVGRLNRLPHPSDNACK</sequence>
<dbReference type="VEuPathDB" id="TriTrypDB:Lsey_0004_0260"/>
<feature type="compositionally biased region" description="Basic and acidic residues" evidence="9">
    <location>
        <begin position="1376"/>
        <end position="1405"/>
    </location>
</feature>
<dbReference type="GO" id="GO:0036064">
    <property type="term" value="C:ciliary basal body"/>
    <property type="evidence" value="ECO:0007669"/>
    <property type="project" value="TreeGrafter"/>
</dbReference>
<keyword evidence="5" id="KW-0970">Cilium biogenesis/degradation</keyword>
<dbReference type="GO" id="GO:0030030">
    <property type="term" value="P:cell projection organization"/>
    <property type="evidence" value="ECO:0007669"/>
    <property type="project" value="UniProtKB-KW"/>
</dbReference>
<keyword evidence="8" id="KW-0966">Cell projection</keyword>
<feature type="compositionally biased region" description="Acidic residues" evidence="9">
    <location>
        <begin position="1565"/>
        <end position="1579"/>
    </location>
</feature>
<dbReference type="GO" id="GO:0005930">
    <property type="term" value="C:axoneme"/>
    <property type="evidence" value="ECO:0007669"/>
    <property type="project" value="UniProtKB-SubCell"/>
</dbReference>
<evidence type="ECO:0000256" key="9">
    <source>
        <dbReference type="SAM" id="MobiDB-lite"/>
    </source>
</evidence>
<evidence type="ECO:0000256" key="7">
    <source>
        <dbReference type="ARBA" id="ARBA00023212"/>
    </source>
</evidence>
<comment type="subcellular location">
    <subcellularLocation>
        <location evidence="1">Cytoplasm</location>
        <location evidence="1">Cytoskeleton</location>
        <location evidence="1">Cilium axoneme</location>
    </subcellularLocation>
</comment>
<evidence type="ECO:0000256" key="8">
    <source>
        <dbReference type="ARBA" id="ARBA00023273"/>
    </source>
</evidence>
<feature type="region of interest" description="Disordered" evidence="9">
    <location>
        <begin position="1728"/>
        <end position="1760"/>
    </location>
</feature>
<dbReference type="Proteomes" id="UP000038009">
    <property type="component" value="Unassembled WGS sequence"/>
</dbReference>
<feature type="region of interest" description="Disordered" evidence="9">
    <location>
        <begin position="1171"/>
        <end position="1218"/>
    </location>
</feature>
<feature type="compositionally biased region" description="Polar residues" evidence="9">
    <location>
        <begin position="959"/>
        <end position="970"/>
    </location>
</feature>
<keyword evidence="7" id="KW-0206">Cytoskeleton</keyword>
<evidence type="ECO:0000313" key="10">
    <source>
        <dbReference type="EMBL" id="KPI90538.1"/>
    </source>
</evidence>